<keyword evidence="2 5" id="KW-0413">Isomerase</keyword>
<keyword evidence="6" id="KW-1185">Reference proteome</keyword>
<name>A0A401XMR7_9FLAO</name>
<dbReference type="EMBL" id="BHZE01000020">
    <property type="protein sequence ID" value="GCD78304.1"/>
    <property type="molecule type" value="Genomic_DNA"/>
</dbReference>
<feature type="active site" description="Proton acceptor" evidence="3">
    <location>
        <position position="63"/>
    </location>
</feature>
<feature type="binding site" evidence="4">
    <location>
        <position position="97"/>
    </location>
    <ligand>
        <name>D-ribulose 5-phosphate</name>
        <dbReference type="ChEBI" id="CHEBI:58121"/>
    </ligand>
</feature>
<dbReference type="GO" id="GO:0019316">
    <property type="term" value="P:D-allose catabolic process"/>
    <property type="evidence" value="ECO:0007669"/>
    <property type="project" value="TreeGrafter"/>
</dbReference>
<accession>A0A401XMR7</accession>
<proteinExistence type="inferred from homology"/>
<feature type="binding site" evidence="4">
    <location>
        <begin position="64"/>
        <end position="68"/>
    </location>
    <ligand>
        <name>D-ribulose 5-phosphate</name>
        <dbReference type="ChEBI" id="CHEBI:58121"/>
    </ligand>
</feature>
<protein>
    <submittedName>
        <fullName evidence="5">Ribose 5-phosphate isomerase B</fullName>
    </submittedName>
</protein>
<comment type="similarity">
    <text evidence="1">Belongs to the LacAB/RpiB family.</text>
</comment>
<dbReference type="PIRSF" id="PIRSF005384">
    <property type="entry name" value="RpiB_LacA_B"/>
    <property type="match status" value="1"/>
</dbReference>
<dbReference type="GO" id="GO:0004751">
    <property type="term" value="F:ribose-5-phosphate isomerase activity"/>
    <property type="evidence" value="ECO:0007669"/>
    <property type="project" value="TreeGrafter"/>
</dbReference>
<evidence type="ECO:0000256" key="4">
    <source>
        <dbReference type="PIRSR" id="PIRSR005384-2"/>
    </source>
</evidence>
<gene>
    <name evidence="5" type="ORF">JCM31826_17860</name>
</gene>
<dbReference type="Pfam" id="PF02502">
    <property type="entry name" value="LacAB_rpiB"/>
    <property type="match status" value="1"/>
</dbReference>
<dbReference type="RefSeq" id="WP_124398367.1">
    <property type="nucleotide sequence ID" value="NZ_BHZE01000020.1"/>
</dbReference>
<feature type="binding site" evidence="4">
    <location>
        <position position="107"/>
    </location>
    <ligand>
        <name>D-ribulose 5-phosphate</name>
        <dbReference type="ChEBI" id="CHEBI:58121"/>
    </ligand>
</feature>
<dbReference type="AlphaFoldDB" id="A0A401XMR7"/>
<dbReference type="OrthoDB" id="1778624at2"/>
<evidence type="ECO:0000256" key="2">
    <source>
        <dbReference type="ARBA" id="ARBA00023235"/>
    </source>
</evidence>
<reference evidence="5 6" key="1">
    <citation type="submission" date="2018-11" db="EMBL/GenBank/DDBJ databases">
        <title>Schleiferia aggregans sp. nov., a moderately thermophilic heterotrophic bacterium isolated from microbial mats at a terrestrial hot spring.</title>
        <authorList>
            <person name="Iino T."/>
            <person name="Ohkuma M."/>
            <person name="Haruta S."/>
        </authorList>
    </citation>
    <scope>NUCLEOTIDE SEQUENCE [LARGE SCALE GENOMIC DNA]</scope>
    <source>
        <strain evidence="5 6">LA</strain>
    </source>
</reference>
<comment type="caution">
    <text evidence="5">The sequence shown here is derived from an EMBL/GenBank/DDBJ whole genome shotgun (WGS) entry which is preliminary data.</text>
</comment>
<evidence type="ECO:0000256" key="1">
    <source>
        <dbReference type="ARBA" id="ARBA00008754"/>
    </source>
</evidence>
<evidence type="ECO:0000256" key="3">
    <source>
        <dbReference type="PIRSR" id="PIRSR005384-1"/>
    </source>
</evidence>
<evidence type="ECO:0000313" key="5">
    <source>
        <dbReference type="EMBL" id="GCD78304.1"/>
    </source>
</evidence>
<feature type="binding site" evidence="4">
    <location>
        <begin position="8"/>
        <end position="9"/>
    </location>
    <ligand>
        <name>D-ribulose 5-phosphate</name>
        <dbReference type="ChEBI" id="CHEBI:58121"/>
    </ligand>
</feature>
<dbReference type="InterPro" id="IPR004785">
    <property type="entry name" value="RpiB"/>
</dbReference>
<dbReference type="PANTHER" id="PTHR30345">
    <property type="entry name" value="RIBOSE-5-PHOSPHATE ISOMERASE B"/>
    <property type="match status" value="1"/>
</dbReference>
<feature type="active site" description="Proton donor" evidence="3">
    <location>
        <position position="96"/>
    </location>
</feature>
<dbReference type="SUPFAM" id="SSF89623">
    <property type="entry name" value="Ribose/Galactose isomerase RpiB/AlsB"/>
    <property type="match status" value="1"/>
</dbReference>
<dbReference type="InterPro" id="IPR003500">
    <property type="entry name" value="RpiB_LacA_LacB"/>
</dbReference>
<dbReference type="Proteomes" id="UP000286715">
    <property type="component" value="Unassembled WGS sequence"/>
</dbReference>
<sequence length="141" mass="15697">MKLAIASDHAGFELKEFLKNTLDQYEIIDVGCFSSESVDYPDYGHRLAELIEKGEVSYGIAICGSGNGINMTVNKHPGIRGALCWDVEIARLARAHNNANIISLPARFISKENALNFVRIFLETPFEGGRHSNRIKKIPCF</sequence>
<dbReference type="InterPro" id="IPR036569">
    <property type="entry name" value="RpiB_LacA_LacB_sf"/>
</dbReference>
<evidence type="ECO:0000313" key="6">
    <source>
        <dbReference type="Proteomes" id="UP000286715"/>
    </source>
</evidence>
<dbReference type="NCBIfam" id="TIGR01120">
    <property type="entry name" value="rpiB"/>
    <property type="match status" value="1"/>
</dbReference>
<dbReference type="PANTHER" id="PTHR30345:SF0">
    <property type="entry name" value="DNA DAMAGE-REPAIR_TOLERATION PROTEIN DRT102"/>
    <property type="match status" value="1"/>
</dbReference>
<dbReference type="NCBIfam" id="NF004051">
    <property type="entry name" value="PRK05571.1"/>
    <property type="match status" value="1"/>
</dbReference>
<dbReference type="Gene3D" id="3.40.1400.10">
    <property type="entry name" value="Sugar-phosphate isomerase, RpiB/LacA/LacB"/>
    <property type="match status" value="1"/>
</dbReference>
<organism evidence="5 6">
    <name type="scientific">Thermaurantimonas aggregans</name>
    <dbReference type="NCBI Taxonomy" id="2173829"/>
    <lineage>
        <taxon>Bacteria</taxon>
        <taxon>Pseudomonadati</taxon>
        <taxon>Bacteroidota</taxon>
        <taxon>Flavobacteriia</taxon>
        <taxon>Flavobacteriales</taxon>
        <taxon>Schleiferiaceae</taxon>
        <taxon>Thermaurantimonas</taxon>
    </lineage>
</organism>
<feature type="binding site" evidence="4">
    <location>
        <position position="134"/>
    </location>
    <ligand>
        <name>D-ribulose 5-phosphate</name>
        <dbReference type="ChEBI" id="CHEBI:58121"/>
    </ligand>
</feature>
<dbReference type="GO" id="GO:0009052">
    <property type="term" value="P:pentose-phosphate shunt, non-oxidative branch"/>
    <property type="evidence" value="ECO:0007669"/>
    <property type="project" value="TreeGrafter"/>
</dbReference>
<feature type="binding site" evidence="4">
    <location>
        <position position="130"/>
    </location>
    <ligand>
        <name>D-ribulose 5-phosphate</name>
        <dbReference type="ChEBI" id="CHEBI:58121"/>
    </ligand>
</feature>
<dbReference type="NCBIfam" id="TIGR00689">
    <property type="entry name" value="rpiB_lacA_lacB"/>
    <property type="match status" value="1"/>
</dbReference>